<keyword evidence="2" id="KW-1185">Reference proteome</keyword>
<dbReference type="EMBL" id="CAJNRD030001117">
    <property type="protein sequence ID" value="CAG5076373.1"/>
    <property type="molecule type" value="Genomic_DNA"/>
</dbReference>
<gene>
    <name evidence="1" type="ORF">HICCMSTLAB_LOCUS2168</name>
</gene>
<name>A0A8J2EBZ5_COTCN</name>
<comment type="caution">
    <text evidence="1">The sequence shown here is derived from an EMBL/GenBank/DDBJ whole genome shotgun (WGS) entry which is preliminary data.</text>
</comment>
<sequence>MDQRLVAASPRVLMDGISIFHRGRGQSGGFLAFKLRTIGLHHYINPNMKSENAELYLKKYQEIEDYSLSQVE</sequence>
<dbReference type="AlphaFoldDB" id="A0A8J2EBZ5"/>
<proteinExistence type="predicted"/>
<organism evidence="1 2">
    <name type="scientific">Cotesia congregata</name>
    <name type="common">Parasitoid wasp</name>
    <name type="synonym">Apanteles congregatus</name>
    <dbReference type="NCBI Taxonomy" id="51543"/>
    <lineage>
        <taxon>Eukaryota</taxon>
        <taxon>Metazoa</taxon>
        <taxon>Ecdysozoa</taxon>
        <taxon>Arthropoda</taxon>
        <taxon>Hexapoda</taxon>
        <taxon>Insecta</taxon>
        <taxon>Pterygota</taxon>
        <taxon>Neoptera</taxon>
        <taxon>Endopterygota</taxon>
        <taxon>Hymenoptera</taxon>
        <taxon>Apocrita</taxon>
        <taxon>Ichneumonoidea</taxon>
        <taxon>Braconidae</taxon>
        <taxon>Microgastrinae</taxon>
        <taxon>Cotesia</taxon>
    </lineage>
</organism>
<reference evidence="1" key="1">
    <citation type="submission" date="2021-04" db="EMBL/GenBank/DDBJ databases">
        <authorList>
            <person name="Chebbi M.A.C M."/>
        </authorList>
    </citation>
    <scope>NUCLEOTIDE SEQUENCE</scope>
</reference>
<dbReference type="Proteomes" id="UP000786811">
    <property type="component" value="Unassembled WGS sequence"/>
</dbReference>
<evidence type="ECO:0000313" key="1">
    <source>
        <dbReference type="EMBL" id="CAG5076373.1"/>
    </source>
</evidence>
<evidence type="ECO:0000313" key="2">
    <source>
        <dbReference type="Proteomes" id="UP000786811"/>
    </source>
</evidence>
<protein>
    <submittedName>
        <fullName evidence="1">Uncharacterized protein</fullName>
    </submittedName>
</protein>
<accession>A0A8J2EBZ5</accession>